<sequence>MKLFTLGSLSFAMALALGHAAQAQGLVTSTVSGKTELARMKGSELEFRARVVELDLAKRTAVVRDPKGKLTKMDVPASVNNLDKVQVGDELVIRYASAIAVSLEPRSKAGSSGIRERVESSASATTDVGGLPGRTESSTVEMLVIIKALDAKANTATLRGVHRTFTVPVPESVDIKKLKVGDEVRVAMVEASAVSVEHAASAPASPASAAKKIKK</sequence>
<evidence type="ECO:0000313" key="3">
    <source>
        <dbReference type="EMBL" id="MDC8773131.1"/>
    </source>
</evidence>
<proteinExistence type="predicted"/>
<organism evidence="3 4">
    <name type="scientific">Roseateles albus</name>
    <dbReference type="NCBI Taxonomy" id="2987525"/>
    <lineage>
        <taxon>Bacteria</taxon>
        <taxon>Pseudomonadati</taxon>
        <taxon>Pseudomonadota</taxon>
        <taxon>Betaproteobacteria</taxon>
        <taxon>Burkholderiales</taxon>
        <taxon>Sphaerotilaceae</taxon>
        <taxon>Roseateles</taxon>
    </lineage>
</organism>
<keyword evidence="2" id="KW-0732">Signal</keyword>
<name>A0ABT5KJW8_9BURK</name>
<dbReference type="EMBL" id="JAQQXT010000010">
    <property type="protein sequence ID" value="MDC8773131.1"/>
    <property type="molecule type" value="Genomic_DNA"/>
</dbReference>
<evidence type="ECO:0000256" key="1">
    <source>
        <dbReference type="SAM" id="MobiDB-lite"/>
    </source>
</evidence>
<protein>
    <recommendedName>
        <fullName evidence="5">DUF5666 domain-containing protein</fullName>
    </recommendedName>
</protein>
<dbReference type="Proteomes" id="UP001221189">
    <property type="component" value="Unassembled WGS sequence"/>
</dbReference>
<accession>A0ABT5KJW8</accession>
<comment type="caution">
    <text evidence="3">The sequence shown here is derived from an EMBL/GenBank/DDBJ whole genome shotgun (WGS) entry which is preliminary data.</text>
</comment>
<feature type="chain" id="PRO_5046350886" description="DUF5666 domain-containing protein" evidence="2">
    <location>
        <begin position="24"/>
        <end position="215"/>
    </location>
</feature>
<keyword evidence="4" id="KW-1185">Reference proteome</keyword>
<feature type="region of interest" description="Disordered" evidence="1">
    <location>
        <begin position="110"/>
        <end position="134"/>
    </location>
</feature>
<reference evidence="3 4" key="1">
    <citation type="submission" date="2022-10" db="EMBL/GenBank/DDBJ databases">
        <title>Paucibacter sp. hw1 Genome sequencing.</title>
        <authorList>
            <person name="Park S."/>
        </authorList>
    </citation>
    <scope>NUCLEOTIDE SEQUENCE [LARGE SCALE GENOMIC DNA]</scope>
    <source>
        <strain evidence="4">hw1</strain>
    </source>
</reference>
<evidence type="ECO:0000256" key="2">
    <source>
        <dbReference type="SAM" id="SignalP"/>
    </source>
</evidence>
<evidence type="ECO:0000313" key="4">
    <source>
        <dbReference type="Proteomes" id="UP001221189"/>
    </source>
</evidence>
<dbReference type="RefSeq" id="WP_263535197.1">
    <property type="nucleotide sequence ID" value="NZ_JAQQXT010000010.1"/>
</dbReference>
<evidence type="ECO:0008006" key="5">
    <source>
        <dbReference type="Google" id="ProtNLM"/>
    </source>
</evidence>
<feature type="signal peptide" evidence="2">
    <location>
        <begin position="1"/>
        <end position="23"/>
    </location>
</feature>
<gene>
    <name evidence="3" type="ORF">PRZ03_16205</name>
</gene>